<feature type="transmembrane region" description="Helical" evidence="5">
    <location>
        <begin position="254"/>
        <end position="275"/>
    </location>
</feature>
<feature type="transmembrane region" description="Helical" evidence="5">
    <location>
        <begin position="147"/>
        <end position="166"/>
    </location>
</feature>
<proteinExistence type="predicted"/>
<comment type="subcellular location">
    <subcellularLocation>
        <location evidence="1">Membrane</location>
        <topology evidence="1">Multi-pass membrane protein</topology>
    </subcellularLocation>
</comment>
<feature type="transmembrane region" description="Helical" evidence="5">
    <location>
        <begin position="371"/>
        <end position="389"/>
    </location>
</feature>
<evidence type="ECO:0000259" key="6">
    <source>
        <dbReference type="PROSITE" id="PS50850"/>
    </source>
</evidence>
<accession>A0A2K1P444</accession>
<evidence type="ECO:0000256" key="3">
    <source>
        <dbReference type="ARBA" id="ARBA00022989"/>
    </source>
</evidence>
<evidence type="ECO:0000256" key="4">
    <source>
        <dbReference type="ARBA" id="ARBA00023136"/>
    </source>
</evidence>
<evidence type="ECO:0000313" key="7">
    <source>
        <dbReference type="EMBL" id="PNR97541.1"/>
    </source>
</evidence>
<sequence>MGRFGKSIKLDSTIMKYYFIIMLYEGIDKLFGTVYVAHMGIRGLTSFQIGQVLAISSIALSIFDYPTGNIADKYGRKRSLVLGFFIWSIGLLVFFQASNLFTFILSILLWAVGVSLISGTPGAWFVDEITKEGRSHLKTKVFPNANAISLIFGAIVALLSSLLAIGRPDFPLLVAGIMGLGTSIILIFILNENYGDRAISFRKALVRNTIDIFKSTTMRLILIRSMTGRIAFQTFVMIWQLYMVKELKLPTAYLGFTMAIFLVVLAVGNSLAGILLKRFEGVKVSIMGQGLIAIGSITIASHTSIVAFYIGACLIELGLGIDMSASSVWVHDLIPSERRASYISAISAAGSLFGFTIPLVSGYIADQIGFRYNWLLAFIGSIITITLLIKIGVTIRAVREGVQNVEKSK</sequence>
<dbReference type="InterPro" id="IPR011701">
    <property type="entry name" value="MFS"/>
</dbReference>
<dbReference type="GO" id="GO:0016020">
    <property type="term" value="C:membrane"/>
    <property type="evidence" value="ECO:0007669"/>
    <property type="project" value="UniProtKB-SubCell"/>
</dbReference>
<dbReference type="RefSeq" id="WP_103066357.1">
    <property type="nucleotide sequence ID" value="NZ_AZRL01000004.1"/>
</dbReference>
<feature type="transmembrane region" description="Helical" evidence="5">
    <location>
        <begin position="306"/>
        <end position="330"/>
    </location>
</feature>
<dbReference type="PROSITE" id="PS00216">
    <property type="entry name" value="SUGAR_TRANSPORT_1"/>
    <property type="match status" value="1"/>
</dbReference>
<dbReference type="Gene3D" id="1.20.1250.20">
    <property type="entry name" value="MFS general substrate transporter like domains"/>
    <property type="match status" value="1"/>
</dbReference>
<reference evidence="7 8" key="1">
    <citation type="submission" date="2013-12" db="EMBL/GenBank/DDBJ databases">
        <title>Comparative genomics of Petrotoga isolates.</title>
        <authorList>
            <person name="Nesbo C.L."/>
            <person name="Charchuk R."/>
            <person name="Chow K."/>
        </authorList>
    </citation>
    <scope>NUCLEOTIDE SEQUENCE [LARGE SCALE GENOMIC DNA]</scope>
    <source>
        <strain evidence="7 8">DSM 13574</strain>
    </source>
</reference>
<dbReference type="GO" id="GO:0022857">
    <property type="term" value="F:transmembrane transporter activity"/>
    <property type="evidence" value="ECO:0007669"/>
    <property type="project" value="InterPro"/>
</dbReference>
<dbReference type="SUPFAM" id="SSF103473">
    <property type="entry name" value="MFS general substrate transporter"/>
    <property type="match status" value="1"/>
</dbReference>
<dbReference type="PROSITE" id="PS50850">
    <property type="entry name" value="MFS"/>
    <property type="match status" value="1"/>
</dbReference>
<feature type="transmembrane region" description="Helical" evidence="5">
    <location>
        <begin position="21"/>
        <end position="41"/>
    </location>
</feature>
<feature type="transmembrane region" description="Helical" evidence="5">
    <location>
        <begin position="342"/>
        <end position="365"/>
    </location>
</feature>
<dbReference type="OrthoDB" id="9816124at2"/>
<dbReference type="EMBL" id="AZRL01000004">
    <property type="protein sequence ID" value="PNR97541.1"/>
    <property type="molecule type" value="Genomic_DNA"/>
</dbReference>
<feature type="domain" description="Major facilitator superfamily (MFS) profile" evidence="6">
    <location>
        <begin position="1"/>
        <end position="398"/>
    </location>
</feature>
<feature type="transmembrane region" description="Helical" evidence="5">
    <location>
        <begin position="79"/>
        <end position="97"/>
    </location>
</feature>
<dbReference type="PANTHER" id="PTHR23530">
    <property type="entry name" value="TRANSPORT PROTEIN-RELATED"/>
    <property type="match status" value="1"/>
</dbReference>
<comment type="caution">
    <text evidence="7">The sequence shown here is derived from an EMBL/GenBank/DDBJ whole genome shotgun (WGS) entry which is preliminary data.</text>
</comment>
<keyword evidence="4 5" id="KW-0472">Membrane</keyword>
<feature type="transmembrane region" description="Helical" evidence="5">
    <location>
        <begin position="103"/>
        <end position="126"/>
    </location>
</feature>
<evidence type="ECO:0000256" key="5">
    <source>
        <dbReference type="SAM" id="Phobius"/>
    </source>
</evidence>
<dbReference type="PANTHER" id="PTHR23530:SF1">
    <property type="entry name" value="PERMEASE, MAJOR FACILITATOR SUPERFAMILY-RELATED"/>
    <property type="match status" value="1"/>
</dbReference>
<dbReference type="Proteomes" id="UP000236434">
    <property type="component" value="Unassembled WGS sequence"/>
</dbReference>
<protein>
    <submittedName>
        <fullName evidence="7">MFS transporter</fullName>
    </submittedName>
</protein>
<dbReference type="InterPro" id="IPR020846">
    <property type="entry name" value="MFS_dom"/>
</dbReference>
<feature type="transmembrane region" description="Helical" evidence="5">
    <location>
        <begin position="172"/>
        <end position="190"/>
    </location>
</feature>
<dbReference type="AlphaFoldDB" id="A0A2K1P444"/>
<dbReference type="Pfam" id="PF07690">
    <property type="entry name" value="MFS_1"/>
    <property type="match status" value="2"/>
</dbReference>
<organism evidence="7 8">
    <name type="scientific">Petrotoga olearia DSM 13574</name>
    <dbReference type="NCBI Taxonomy" id="1122955"/>
    <lineage>
        <taxon>Bacteria</taxon>
        <taxon>Thermotogati</taxon>
        <taxon>Thermotogota</taxon>
        <taxon>Thermotogae</taxon>
        <taxon>Petrotogales</taxon>
        <taxon>Petrotogaceae</taxon>
        <taxon>Petrotoga</taxon>
    </lineage>
</organism>
<dbReference type="InterPro" id="IPR053160">
    <property type="entry name" value="MFS_DHA3_Transporter"/>
</dbReference>
<evidence type="ECO:0000256" key="2">
    <source>
        <dbReference type="ARBA" id="ARBA00022692"/>
    </source>
</evidence>
<gene>
    <name evidence="7" type="ORF">X929_01870</name>
</gene>
<feature type="transmembrane region" description="Helical" evidence="5">
    <location>
        <begin position="221"/>
        <end position="242"/>
    </location>
</feature>
<evidence type="ECO:0000256" key="1">
    <source>
        <dbReference type="ARBA" id="ARBA00004141"/>
    </source>
</evidence>
<evidence type="ECO:0000313" key="8">
    <source>
        <dbReference type="Proteomes" id="UP000236434"/>
    </source>
</evidence>
<name>A0A2K1P444_9BACT</name>
<keyword evidence="2 5" id="KW-0812">Transmembrane</keyword>
<keyword evidence="3 5" id="KW-1133">Transmembrane helix</keyword>
<dbReference type="InterPro" id="IPR036259">
    <property type="entry name" value="MFS_trans_sf"/>
</dbReference>
<feature type="transmembrane region" description="Helical" evidence="5">
    <location>
        <begin position="282"/>
        <end position="300"/>
    </location>
</feature>
<dbReference type="InterPro" id="IPR005829">
    <property type="entry name" value="Sugar_transporter_CS"/>
</dbReference>
<feature type="transmembrane region" description="Helical" evidence="5">
    <location>
        <begin position="47"/>
        <end position="67"/>
    </location>
</feature>